<reference evidence="1 2" key="1">
    <citation type="journal article" date="2019" name="Sci. Rep.">
        <title>Orb-weaving spider Araneus ventricosus genome elucidates the spidroin gene catalogue.</title>
        <authorList>
            <person name="Kono N."/>
            <person name="Nakamura H."/>
            <person name="Ohtoshi R."/>
            <person name="Moran D.A.P."/>
            <person name="Shinohara A."/>
            <person name="Yoshida Y."/>
            <person name="Fujiwara M."/>
            <person name="Mori M."/>
            <person name="Tomita M."/>
            <person name="Arakawa K."/>
        </authorList>
    </citation>
    <scope>NUCLEOTIDE SEQUENCE [LARGE SCALE GENOMIC DNA]</scope>
</reference>
<name>A0A4Y2EV99_ARAVE</name>
<evidence type="ECO:0000313" key="1">
    <source>
        <dbReference type="EMBL" id="GBM31936.1"/>
    </source>
</evidence>
<comment type="caution">
    <text evidence="1">The sequence shown here is derived from an EMBL/GenBank/DDBJ whole genome shotgun (WGS) entry which is preliminary data.</text>
</comment>
<accession>A0A4Y2EV99</accession>
<proteinExistence type="predicted"/>
<dbReference type="AlphaFoldDB" id="A0A4Y2EV99"/>
<protein>
    <submittedName>
        <fullName evidence="1">Uncharacterized protein</fullName>
    </submittedName>
</protein>
<organism evidence="1 2">
    <name type="scientific">Araneus ventricosus</name>
    <name type="common">Orbweaver spider</name>
    <name type="synonym">Epeira ventricosa</name>
    <dbReference type="NCBI Taxonomy" id="182803"/>
    <lineage>
        <taxon>Eukaryota</taxon>
        <taxon>Metazoa</taxon>
        <taxon>Ecdysozoa</taxon>
        <taxon>Arthropoda</taxon>
        <taxon>Chelicerata</taxon>
        <taxon>Arachnida</taxon>
        <taxon>Araneae</taxon>
        <taxon>Araneomorphae</taxon>
        <taxon>Entelegynae</taxon>
        <taxon>Araneoidea</taxon>
        <taxon>Araneidae</taxon>
        <taxon>Araneus</taxon>
    </lineage>
</organism>
<sequence length="428" mass="50607">MVHGSILQETIDIEEYEEVADLRKIVEKPEAIIEIEKVVVPSDEAISMTPRDDWLLANVYHDNSDNSKVEVPAEVTDVKRNTFIEVAEKFLDDYKEITSALFQKFRVVSNENFYFQSIKNYRLMLEGKKFLNARQKNLILGSVSKKLRLESEHLKLYRQNEPNEEIKRDLEDESAGIGKTTRDYFDDLVIVLEGKETDESELELICKNVEMSNFAKNILFNSLQTQNVEKQTKQKILGRNRKFQDNRFEFLRNRIKMLKNILIEENNVIQQLWEGATTLQKKMQLKKEIVQLYLKDSEIQASIEMLLFDFMTVLRSKELKQLWKKTTNLFSCINMRRVLFSDQPLLKSLGRLLEPYEITSELVEKMLNLISDEYVMDCMQQILKQSGNDFSDFMQIMNDEENKKFKNLRDKILEWNNWEEYALLIPSR</sequence>
<dbReference type="EMBL" id="BGPR01000694">
    <property type="protein sequence ID" value="GBM31936.1"/>
    <property type="molecule type" value="Genomic_DNA"/>
</dbReference>
<keyword evidence="2" id="KW-1185">Reference proteome</keyword>
<evidence type="ECO:0000313" key="2">
    <source>
        <dbReference type="Proteomes" id="UP000499080"/>
    </source>
</evidence>
<dbReference type="Proteomes" id="UP000499080">
    <property type="component" value="Unassembled WGS sequence"/>
</dbReference>
<gene>
    <name evidence="1" type="ORF">AVEN_74238_1</name>
</gene>
<dbReference type="OrthoDB" id="6430813at2759"/>